<dbReference type="CDD" id="cd01851">
    <property type="entry name" value="GBP"/>
    <property type="match status" value="1"/>
</dbReference>
<feature type="domain" description="GB1/RHD3-type G" evidence="14">
    <location>
        <begin position="56"/>
        <end position="303"/>
    </location>
</feature>
<dbReference type="AlphaFoldDB" id="A0AAV7K9E0"/>
<dbReference type="InterPro" id="IPR015894">
    <property type="entry name" value="Guanylate-bd_N"/>
</dbReference>
<evidence type="ECO:0000256" key="3">
    <source>
        <dbReference type="ARBA" id="ARBA00022741"/>
    </source>
</evidence>
<evidence type="ECO:0000256" key="9">
    <source>
        <dbReference type="ARBA" id="ARBA00023136"/>
    </source>
</evidence>
<feature type="transmembrane region" description="Helical" evidence="13">
    <location>
        <begin position="469"/>
        <end position="486"/>
    </location>
</feature>
<comment type="subcellular location">
    <subcellularLocation>
        <location evidence="1">Endoplasmic reticulum membrane</location>
        <topology evidence="1">Multi-pass membrane protein</topology>
    </subcellularLocation>
</comment>
<dbReference type="InterPro" id="IPR027417">
    <property type="entry name" value="P-loop_NTPase"/>
</dbReference>
<feature type="transmembrane region" description="Helical" evidence="13">
    <location>
        <begin position="443"/>
        <end position="463"/>
    </location>
</feature>
<evidence type="ECO:0000256" key="10">
    <source>
        <dbReference type="ARBA" id="ARBA00049117"/>
    </source>
</evidence>
<dbReference type="FunFam" id="1.20.58.420:FF:000001">
    <property type="entry name" value="Atlastin-1 isoform 1"/>
    <property type="match status" value="1"/>
</dbReference>
<keyword evidence="16" id="KW-1185">Reference proteome</keyword>
<evidence type="ECO:0000256" key="7">
    <source>
        <dbReference type="ARBA" id="ARBA00022989"/>
    </source>
</evidence>
<evidence type="ECO:0000313" key="15">
    <source>
        <dbReference type="EMBL" id="KAI6657398.1"/>
    </source>
</evidence>
<dbReference type="InterPro" id="IPR030386">
    <property type="entry name" value="G_GB1_RHD3_dom"/>
</dbReference>
<evidence type="ECO:0000256" key="12">
    <source>
        <dbReference type="SAM" id="MobiDB-lite"/>
    </source>
</evidence>
<comment type="similarity">
    <text evidence="11">Belongs to the TRAFAC class dynamin-like GTPase superfamily. GB1/RHD3 GTPase family.</text>
</comment>
<comment type="caution">
    <text evidence="15">The sequence shown here is derived from an EMBL/GenBank/DDBJ whole genome shotgun (WGS) entry which is preliminary data.</text>
</comment>
<feature type="compositionally biased region" description="Basic and acidic residues" evidence="12">
    <location>
        <begin position="1"/>
        <end position="19"/>
    </location>
</feature>
<dbReference type="Pfam" id="PF02841">
    <property type="entry name" value="GBP_C"/>
    <property type="match status" value="1"/>
</dbReference>
<evidence type="ECO:0000256" key="11">
    <source>
        <dbReference type="PROSITE-ProRule" id="PRU01052"/>
    </source>
</evidence>
<keyword evidence="5" id="KW-0256">Endoplasmic reticulum</keyword>
<dbReference type="GO" id="GO:0003924">
    <property type="term" value="F:GTPase activity"/>
    <property type="evidence" value="ECO:0007669"/>
    <property type="project" value="InterPro"/>
</dbReference>
<organism evidence="15 16">
    <name type="scientific">Oopsacas minuta</name>
    <dbReference type="NCBI Taxonomy" id="111878"/>
    <lineage>
        <taxon>Eukaryota</taxon>
        <taxon>Metazoa</taxon>
        <taxon>Porifera</taxon>
        <taxon>Hexactinellida</taxon>
        <taxon>Hexasterophora</taxon>
        <taxon>Lyssacinosida</taxon>
        <taxon>Leucopsacidae</taxon>
        <taxon>Oopsacas</taxon>
    </lineage>
</organism>
<dbReference type="PANTHER" id="PTHR10751">
    <property type="entry name" value="GUANYLATE BINDING PROTEIN"/>
    <property type="match status" value="1"/>
</dbReference>
<feature type="region of interest" description="Disordered" evidence="12">
    <location>
        <begin position="1"/>
        <end position="20"/>
    </location>
</feature>
<evidence type="ECO:0000313" key="16">
    <source>
        <dbReference type="Proteomes" id="UP001165289"/>
    </source>
</evidence>
<accession>A0AAV7K9E0</accession>
<dbReference type="Pfam" id="PF02263">
    <property type="entry name" value="GBP"/>
    <property type="match status" value="1"/>
</dbReference>
<evidence type="ECO:0000256" key="4">
    <source>
        <dbReference type="ARBA" id="ARBA00022801"/>
    </source>
</evidence>
<dbReference type="Proteomes" id="UP001165289">
    <property type="component" value="Unassembled WGS sequence"/>
</dbReference>
<keyword evidence="4" id="KW-0378">Hydrolase</keyword>
<dbReference type="Gene3D" id="3.40.50.300">
    <property type="entry name" value="P-loop containing nucleotide triphosphate hydrolases"/>
    <property type="match status" value="1"/>
</dbReference>
<dbReference type="GO" id="GO:0005525">
    <property type="term" value="F:GTP binding"/>
    <property type="evidence" value="ECO:0007669"/>
    <property type="project" value="UniProtKB-KW"/>
</dbReference>
<name>A0AAV7K9E0_9METZ</name>
<dbReference type="InterPro" id="IPR003191">
    <property type="entry name" value="Guanylate-bd/ATL_C"/>
</dbReference>
<evidence type="ECO:0000256" key="2">
    <source>
        <dbReference type="ARBA" id="ARBA00022692"/>
    </source>
</evidence>
<protein>
    <submittedName>
        <fullName evidence="15">Atlastin-1 isoform X2</fullName>
    </submittedName>
</protein>
<evidence type="ECO:0000259" key="14">
    <source>
        <dbReference type="PROSITE" id="PS51715"/>
    </source>
</evidence>
<keyword evidence="8" id="KW-0342">GTP-binding</keyword>
<dbReference type="PROSITE" id="PS51715">
    <property type="entry name" value="G_GB1_RHD3"/>
    <property type="match status" value="1"/>
</dbReference>
<evidence type="ECO:0000256" key="8">
    <source>
        <dbReference type="ARBA" id="ARBA00023134"/>
    </source>
</evidence>
<sequence>MATNADDRVEIARTEEGGRKGGGYAVQIVEGEETGGGFKLNLEALKQVLLHPDVVNRPVVIVSVAGAFRKGKSFLLDFMLRYLQHSDESEWLSNKEESLVGFSWKSGSRPDTNGILMWSEPFVRTIPHTGEEIALLLMDTQGAFDTRSTVKQNATIFALSTMLSSIQIYNLMSQIQENDLQHLQLFTEYARLASDYLSEKPFQSLMFLVRDWYHLGDNKYGDSGGGEYLQSVLEVHYGQQEELSVTRKHIYFCFDDIRCYLMPHPGMKVAVGGKEFSGQLKHIDEDFVDHLKQLMPTILDPVNLVVKKISGNVITGKKLVHYVESYVKIFQAGELPEPKSMLEATAEANHLAAKDDSLDSYKRTMDEICGPTTPFLNPDELAVSHSQAKEDSLNVFKLIKKMGGNIMSEKYELLLDEEIEKLFLDYSKTNDNKNIFMAARTPAVLTTIVVICYLSSGVVGLISGFLANLILILLGVTLLLLTVWAVSRYTGQYRDLASMIDSLASFIFEEAIYPYYKSAITRGSRTIMKQVVKQRI</sequence>
<dbReference type="Gene3D" id="1.20.58.420">
    <property type="entry name" value="AHSP"/>
    <property type="match status" value="1"/>
</dbReference>
<comment type="catalytic activity">
    <reaction evidence="10">
        <text>GTP + H2O = GDP + phosphate + H(+)</text>
        <dbReference type="Rhea" id="RHEA:19669"/>
        <dbReference type="ChEBI" id="CHEBI:15377"/>
        <dbReference type="ChEBI" id="CHEBI:15378"/>
        <dbReference type="ChEBI" id="CHEBI:37565"/>
        <dbReference type="ChEBI" id="CHEBI:43474"/>
        <dbReference type="ChEBI" id="CHEBI:58189"/>
    </reaction>
    <physiologicalReaction direction="left-to-right" evidence="10">
        <dbReference type="Rhea" id="RHEA:19670"/>
    </physiologicalReaction>
</comment>
<evidence type="ECO:0000256" key="6">
    <source>
        <dbReference type="ARBA" id="ARBA00022842"/>
    </source>
</evidence>
<keyword evidence="6" id="KW-0460">Magnesium</keyword>
<keyword evidence="9 13" id="KW-0472">Membrane</keyword>
<proteinExistence type="inferred from homology"/>
<keyword evidence="3" id="KW-0547">Nucleotide-binding</keyword>
<keyword evidence="2 13" id="KW-0812">Transmembrane</keyword>
<reference evidence="15 16" key="1">
    <citation type="journal article" date="2023" name="BMC Biol.">
        <title>The compact genome of the sponge Oopsacas minuta (Hexactinellida) is lacking key metazoan core genes.</title>
        <authorList>
            <person name="Santini S."/>
            <person name="Schenkelaars Q."/>
            <person name="Jourda C."/>
            <person name="Duchesne M."/>
            <person name="Belahbib H."/>
            <person name="Rocher C."/>
            <person name="Selva M."/>
            <person name="Riesgo A."/>
            <person name="Vervoort M."/>
            <person name="Leys S.P."/>
            <person name="Kodjabachian L."/>
            <person name="Le Bivic A."/>
            <person name="Borchiellini C."/>
            <person name="Claverie J.M."/>
            <person name="Renard E."/>
        </authorList>
    </citation>
    <scope>NUCLEOTIDE SEQUENCE [LARGE SCALE GENOMIC DNA]</scope>
    <source>
        <strain evidence="15">SPO-2</strain>
    </source>
</reference>
<dbReference type="SUPFAM" id="SSF52540">
    <property type="entry name" value="P-loop containing nucleoside triphosphate hydrolases"/>
    <property type="match status" value="1"/>
</dbReference>
<dbReference type="InterPro" id="IPR036543">
    <property type="entry name" value="Guanylate-bd_C_sf"/>
</dbReference>
<evidence type="ECO:0000256" key="1">
    <source>
        <dbReference type="ARBA" id="ARBA00004477"/>
    </source>
</evidence>
<dbReference type="GO" id="GO:0005789">
    <property type="term" value="C:endoplasmic reticulum membrane"/>
    <property type="evidence" value="ECO:0007669"/>
    <property type="project" value="UniProtKB-SubCell"/>
</dbReference>
<dbReference type="EMBL" id="JAKMXF010000111">
    <property type="protein sequence ID" value="KAI6657398.1"/>
    <property type="molecule type" value="Genomic_DNA"/>
</dbReference>
<gene>
    <name evidence="15" type="ORF">LOD99_146</name>
</gene>
<dbReference type="SUPFAM" id="SSF48340">
    <property type="entry name" value="Interferon-induced guanylate-binding protein 1 (GBP1), C-terminal domain"/>
    <property type="match status" value="1"/>
</dbReference>
<evidence type="ECO:0000256" key="13">
    <source>
        <dbReference type="SAM" id="Phobius"/>
    </source>
</evidence>
<evidence type="ECO:0000256" key="5">
    <source>
        <dbReference type="ARBA" id="ARBA00022824"/>
    </source>
</evidence>
<keyword evidence="7 13" id="KW-1133">Transmembrane helix</keyword>